<dbReference type="AlphaFoldDB" id="A0A345PF17"/>
<keyword evidence="3" id="KW-1185">Reference proteome</keyword>
<dbReference type="KEGG" id="ocn:CUC15_06555"/>
<sequence length="64" mass="6947">MALSNTGIEIYFFSHNPVEKIHEDSCGRKGIGEPSSATAQEGSPASRGKRSVFSERLAQEHLIS</sequence>
<evidence type="ECO:0000313" key="2">
    <source>
        <dbReference type="EMBL" id="AXI08597.1"/>
    </source>
</evidence>
<evidence type="ECO:0000313" key="3">
    <source>
        <dbReference type="Proteomes" id="UP000253908"/>
    </source>
</evidence>
<dbReference type="Proteomes" id="UP000253908">
    <property type="component" value="Chromosome"/>
</dbReference>
<dbReference type="EMBL" id="CP024848">
    <property type="protein sequence ID" value="AXI08597.1"/>
    <property type="molecule type" value="Genomic_DNA"/>
</dbReference>
<proteinExistence type="predicted"/>
<protein>
    <submittedName>
        <fullName evidence="2">Uncharacterized protein</fullName>
    </submittedName>
</protein>
<feature type="region of interest" description="Disordered" evidence="1">
    <location>
        <begin position="24"/>
        <end position="64"/>
    </location>
</feature>
<accession>A0A345PF17</accession>
<reference evidence="3" key="1">
    <citation type="submission" date="2017-11" db="EMBL/GenBank/DDBJ databases">
        <authorList>
            <person name="Zhu W."/>
        </authorList>
    </citation>
    <scope>NUCLEOTIDE SEQUENCE [LARGE SCALE GENOMIC DNA]</scope>
    <source>
        <strain evidence="3">160</strain>
    </source>
</reference>
<name>A0A345PF17_9BACI</name>
<gene>
    <name evidence="2" type="ORF">CUC15_06555</name>
</gene>
<evidence type="ECO:0000256" key="1">
    <source>
        <dbReference type="SAM" id="MobiDB-lite"/>
    </source>
</evidence>
<dbReference type="OrthoDB" id="2708416at2"/>
<organism evidence="2 3">
    <name type="scientific">Oceanobacillus zhaokaii</name>
    <dbReference type="NCBI Taxonomy" id="2052660"/>
    <lineage>
        <taxon>Bacteria</taxon>
        <taxon>Bacillati</taxon>
        <taxon>Bacillota</taxon>
        <taxon>Bacilli</taxon>
        <taxon>Bacillales</taxon>
        <taxon>Bacillaceae</taxon>
        <taxon>Oceanobacillus</taxon>
    </lineage>
</organism>